<dbReference type="GO" id="GO:0005634">
    <property type="term" value="C:nucleus"/>
    <property type="evidence" value="ECO:0007669"/>
    <property type="project" value="UniProtKB-SubCell"/>
</dbReference>
<proteinExistence type="inferred from homology"/>
<keyword evidence="5" id="KW-0479">Metal-binding</keyword>
<evidence type="ECO:0000313" key="10">
    <source>
        <dbReference type="Proteomes" id="UP000075884"/>
    </source>
</evidence>
<evidence type="ECO:0000256" key="6">
    <source>
        <dbReference type="ARBA" id="ARBA00022801"/>
    </source>
</evidence>
<keyword evidence="6" id="KW-0378">Hydrolase</keyword>
<dbReference type="Proteomes" id="UP000075884">
    <property type="component" value="Unassembled WGS sequence"/>
</dbReference>
<dbReference type="AlphaFoldDB" id="A0A182NVM3"/>
<feature type="domain" description="DDE Tnp4" evidence="8">
    <location>
        <begin position="116"/>
        <end position="283"/>
    </location>
</feature>
<reference evidence="9" key="2">
    <citation type="submission" date="2020-05" db="UniProtKB">
        <authorList>
            <consortium name="EnsemblMetazoa"/>
        </authorList>
    </citation>
    <scope>IDENTIFICATION</scope>
    <source>
        <strain evidence="9">WRAIR2</strain>
    </source>
</reference>
<keyword evidence="7" id="KW-0539">Nucleus</keyword>
<name>A0A182NVM3_9DIPT</name>
<accession>A0A182NVM3</accession>
<evidence type="ECO:0000256" key="5">
    <source>
        <dbReference type="ARBA" id="ARBA00022723"/>
    </source>
</evidence>
<dbReference type="GO" id="GO:0016787">
    <property type="term" value="F:hydrolase activity"/>
    <property type="evidence" value="ECO:0007669"/>
    <property type="project" value="UniProtKB-KW"/>
</dbReference>
<comment type="subcellular location">
    <subcellularLocation>
        <location evidence="2">Nucleus</location>
    </subcellularLocation>
</comment>
<dbReference type="GO" id="GO:0004518">
    <property type="term" value="F:nuclease activity"/>
    <property type="evidence" value="ECO:0007669"/>
    <property type="project" value="UniProtKB-KW"/>
</dbReference>
<reference evidence="10" key="1">
    <citation type="submission" date="2013-03" db="EMBL/GenBank/DDBJ databases">
        <title>The Genome Sequence of Anopheles dirus WRAIR2.</title>
        <authorList>
            <consortium name="The Broad Institute Genomics Platform"/>
            <person name="Neafsey D.E."/>
            <person name="Walton C."/>
            <person name="Walker B."/>
            <person name="Young S.K."/>
            <person name="Zeng Q."/>
            <person name="Gargeya S."/>
            <person name="Fitzgerald M."/>
            <person name="Haas B."/>
            <person name="Abouelleil A."/>
            <person name="Allen A.W."/>
            <person name="Alvarado L."/>
            <person name="Arachchi H.M."/>
            <person name="Berlin A.M."/>
            <person name="Chapman S.B."/>
            <person name="Gainer-Dewar J."/>
            <person name="Goldberg J."/>
            <person name="Griggs A."/>
            <person name="Gujja S."/>
            <person name="Hansen M."/>
            <person name="Howarth C."/>
            <person name="Imamovic A."/>
            <person name="Ireland A."/>
            <person name="Larimer J."/>
            <person name="McCowan C."/>
            <person name="Murphy C."/>
            <person name="Pearson M."/>
            <person name="Poon T.W."/>
            <person name="Priest M."/>
            <person name="Roberts A."/>
            <person name="Saif S."/>
            <person name="Shea T."/>
            <person name="Sisk P."/>
            <person name="Sykes S."/>
            <person name="Wortman J."/>
            <person name="Nusbaum C."/>
            <person name="Birren B."/>
        </authorList>
    </citation>
    <scope>NUCLEOTIDE SEQUENCE [LARGE SCALE GENOMIC DNA]</scope>
    <source>
        <strain evidence="10">WRAIR2</strain>
    </source>
</reference>
<evidence type="ECO:0000256" key="2">
    <source>
        <dbReference type="ARBA" id="ARBA00004123"/>
    </source>
</evidence>
<organism evidence="9 10">
    <name type="scientific">Anopheles dirus</name>
    <dbReference type="NCBI Taxonomy" id="7168"/>
    <lineage>
        <taxon>Eukaryota</taxon>
        <taxon>Metazoa</taxon>
        <taxon>Ecdysozoa</taxon>
        <taxon>Arthropoda</taxon>
        <taxon>Hexapoda</taxon>
        <taxon>Insecta</taxon>
        <taxon>Pterygota</taxon>
        <taxon>Neoptera</taxon>
        <taxon>Endopterygota</taxon>
        <taxon>Diptera</taxon>
        <taxon>Nematocera</taxon>
        <taxon>Culicoidea</taxon>
        <taxon>Culicidae</taxon>
        <taxon>Anophelinae</taxon>
        <taxon>Anopheles</taxon>
    </lineage>
</organism>
<dbReference type="PANTHER" id="PTHR22930">
    <property type="match status" value="1"/>
</dbReference>
<evidence type="ECO:0000313" key="9">
    <source>
        <dbReference type="EnsemblMetazoa" id="ADIR011724-PA"/>
    </source>
</evidence>
<keyword evidence="4" id="KW-0540">Nuclease</keyword>
<dbReference type="VEuPathDB" id="VectorBase:ADIR011724"/>
<dbReference type="PANTHER" id="PTHR22930:SF269">
    <property type="entry name" value="NUCLEASE HARBI1-LIKE PROTEIN"/>
    <property type="match status" value="1"/>
</dbReference>
<sequence>MRPINASRNEDGNVLFDILAAEEVDKTIKSYIRMTESDFYYLLSLISHNVQRMDTVMRKAITVKERLAITLRFLATGDSFSSLHILFHLPSTEEDWKNISDGFESKYGFPHVIGAIDGKHVAIRAPHNSGTDYFNYKGYFSIVLLAIVDSNCKFIYVDVGCKGRISDGGVLRQSEIYNMLERDELNIPPPSKLSPHHTIAVPYMLLGDKAFPLKKYCLRPYSMRNTQSSSIEGNFNIHHSVARLPVESAFGQLSTRFRVLLTTMQLAPEIATKITLSCVYLHNFLKTIMSPDIITSISNDTNSNVITSQQLSGIANRSSGELMAIRNCIANYLY</sequence>
<dbReference type="STRING" id="7168.A0A182NVM3"/>
<dbReference type="InterPro" id="IPR027806">
    <property type="entry name" value="HARBI1_dom"/>
</dbReference>
<evidence type="ECO:0000259" key="8">
    <source>
        <dbReference type="Pfam" id="PF13359"/>
    </source>
</evidence>
<dbReference type="InterPro" id="IPR045249">
    <property type="entry name" value="HARBI1-like"/>
</dbReference>
<evidence type="ECO:0000256" key="4">
    <source>
        <dbReference type="ARBA" id="ARBA00022722"/>
    </source>
</evidence>
<evidence type="ECO:0000256" key="3">
    <source>
        <dbReference type="ARBA" id="ARBA00006958"/>
    </source>
</evidence>
<dbReference type="Pfam" id="PF13359">
    <property type="entry name" value="DDE_Tnp_4"/>
    <property type="match status" value="1"/>
</dbReference>
<evidence type="ECO:0000256" key="7">
    <source>
        <dbReference type="ARBA" id="ARBA00023242"/>
    </source>
</evidence>
<protein>
    <submittedName>
        <fullName evidence="9">DDE Tnp4 domain-containing protein</fullName>
    </submittedName>
</protein>
<keyword evidence="10" id="KW-1185">Reference proteome</keyword>
<dbReference type="EnsemblMetazoa" id="ADIR011724-RA">
    <property type="protein sequence ID" value="ADIR011724-PA"/>
    <property type="gene ID" value="ADIR011724"/>
</dbReference>
<dbReference type="GO" id="GO:0046872">
    <property type="term" value="F:metal ion binding"/>
    <property type="evidence" value="ECO:0007669"/>
    <property type="project" value="UniProtKB-KW"/>
</dbReference>
<comment type="similarity">
    <text evidence="3">Belongs to the HARBI1 family.</text>
</comment>
<comment type="cofactor">
    <cofactor evidence="1">
        <name>a divalent metal cation</name>
        <dbReference type="ChEBI" id="CHEBI:60240"/>
    </cofactor>
</comment>
<evidence type="ECO:0000256" key="1">
    <source>
        <dbReference type="ARBA" id="ARBA00001968"/>
    </source>
</evidence>